<dbReference type="Proteomes" id="UP001172155">
    <property type="component" value="Unassembled WGS sequence"/>
</dbReference>
<evidence type="ECO:0000256" key="1">
    <source>
        <dbReference type="SAM" id="MobiDB-lite"/>
    </source>
</evidence>
<name>A0AA40K060_9PEZI</name>
<dbReference type="PANTHER" id="PTHR14742">
    <property type="entry name" value="RIBONUCLEASE P SUBUNIT P21"/>
    <property type="match status" value="1"/>
</dbReference>
<evidence type="ECO:0000313" key="3">
    <source>
        <dbReference type="Proteomes" id="UP001172155"/>
    </source>
</evidence>
<evidence type="ECO:0000313" key="2">
    <source>
        <dbReference type="EMBL" id="KAK0741016.1"/>
    </source>
</evidence>
<feature type="compositionally biased region" description="Basic and acidic residues" evidence="1">
    <location>
        <begin position="89"/>
        <end position="99"/>
    </location>
</feature>
<evidence type="ECO:0008006" key="4">
    <source>
        <dbReference type="Google" id="ProtNLM"/>
    </source>
</evidence>
<proteinExistence type="predicted"/>
<reference evidence="2" key="1">
    <citation type="submission" date="2023-06" db="EMBL/GenBank/DDBJ databases">
        <title>Genome-scale phylogeny and comparative genomics of the fungal order Sordariales.</title>
        <authorList>
            <consortium name="Lawrence Berkeley National Laboratory"/>
            <person name="Hensen N."/>
            <person name="Bonometti L."/>
            <person name="Westerberg I."/>
            <person name="Brannstrom I.O."/>
            <person name="Guillou S."/>
            <person name="Cros-Aarteil S."/>
            <person name="Calhoun S."/>
            <person name="Haridas S."/>
            <person name="Kuo A."/>
            <person name="Mondo S."/>
            <person name="Pangilinan J."/>
            <person name="Riley R."/>
            <person name="LaButti K."/>
            <person name="Andreopoulos B."/>
            <person name="Lipzen A."/>
            <person name="Chen C."/>
            <person name="Yanf M."/>
            <person name="Daum C."/>
            <person name="Ng V."/>
            <person name="Clum A."/>
            <person name="Steindorff A."/>
            <person name="Ohm R."/>
            <person name="Martin F."/>
            <person name="Silar P."/>
            <person name="Natvig D."/>
            <person name="Lalanne C."/>
            <person name="Gautier V."/>
            <person name="Ament-velasquez S.L."/>
            <person name="Kruys A."/>
            <person name="Hutchinson M.I."/>
            <person name="Powell A.J."/>
            <person name="Barry K."/>
            <person name="Miller A.N."/>
            <person name="Grigoriev I.V."/>
            <person name="Debuchy R."/>
            <person name="Gladieux P."/>
            <person name="Thoren M.H."/>
            <person name="Johannesson H."/>
        </authorList>
    </citation>
    <scope>NUCLEOTIDE SEQUENCE</scope>
    <source>
        <strain evidence="2">SMH3187-1</strain>
    </source>
</reference>
<comment type="caution">
    <text evidence="2">The sequence shown here is derived from an EMBL/GenBank/DDBJ whole genome shotgun (WGS) entry which is preliminary data.</text>
</comment>
<feature type="region of interest" description="Disordered" evidence="1">
    <location>
        <begin position="77"/>
        <end position="104"/>
    </location>
</feature>
<accession>A0AA40K060</accession>
<feature type="region of interest" description="Disordered" evidence="1">
    <location>
        <begin position="141"/>
        <end position="201"/>
    </location>
</feature>
<dbReference type="InterPro" id="IPR007175">
    <property type="entry name" value="Rpr2/Snm1/Rpp21"/>
</dbReference>
<organism evidence="2 3">
    <name type="scientific">Schizothecium vesticola</name>
    <dbReference type="NCBI Taxonomy" id="314040"/>
    <lineage>
        <taxon>Eukaryota</taxon>
        <taxon>Fungi</taxon>
        <taxon>Dikarya</taxon>
        <taxon>Ascomycota</taxon>
        <taxon>Pezizomycotina</taxon>
        <taxon>Sordariomycetes</taxon>
        <taxon>Sordariomycetidae</taxon>
        <taxon>Sordariales</taxon>
        <taxon>Schizotheciaceae</taxon>
        <taxon>Schizothecium</taxon>
    </lineage>
</organism>
<dbReference type="Pfam" id="PF04032">
    <property type="entry name" value="Rpr2"/>
    <property type="match status" value="1"/>
</dbReference>
<dbReference type="PANTHER" id="PTHR14742:SF3">
    <property type="entry name" value="RIBONUCLEASE MRP PROTEIN SUBUNIT SNM1"/>
    <property type="match status" value="1"/>
</dbReference>
<sequence length="211" mass="22683">MAFNDVNPTLRYLTDAGNLLANMSPETSAFVMRQRDSLMFENELTQPESQRQNVCTCCGHILVPGCGGSALIFKSEKRVPKKAQSTGHRGQEEPADTKPRAGPTKVLTCGHCGRLTETKFPAPGPISRRAMRAGRVVKTQAQTHAQVPAPATNARSTIEPAREPVQKPTASGNSKKRAKSRKAGLQALLERSSASRSGLGLGLSLSSFMQK</sequence>
<gene>
    <name evidence="2" type="ORF">B0T18DRAFT_332432</name>
</gene>
<dbReference type="GO" id="GO:0005655">
    <property type="term" value="C:nucleolar ribonuclease P complex"/>
    <property type="evidence" value="ECO:0007669"/>
    <property type="project" value="TreeGrafter"/>
</dbReference>
<dbReference type="AlphaFoldDB" id="A0AA40K060"/>
<dbReference type="GO" id="GO:0008033">
    <property type="term" value="P:tRNA processing"/>
    <property type="evidence" value="ECO:0007669"/>
    <property type="project" value="TreeGrafter"/>
</dbReference>
<dbReference type="EMBL" id="JAUKUD010000006">
    <property type="protein sequence ID" value="KAK0741016.1"/>
    <property type="molecule type" value="Genomic_DNA"/>
</dbReference>
<feature type="compositionally biased region" description="Low complexity" evidence="1">
    <location>
        <begin position="185"/>
        <end position="201"/>
    </location>
</feature>
<keyword evidence="3" id="KW-1185">Reference proteome</keyword>
<protein>
    <recommendedName>
        <fullName evidence="4">Rpr2-domain-containing protein</fullName>
    </recommendedName>
</protein>